<sequence length="84" mass="9127">MKESAPQLPVRSFLQIACSPSVMKRALRVSILVGVVLATINHGDRLLAGDIDVSIMFKILLTFCVPYSVSTYSSVLAIREFQGG</sequence>
<dbReference type="Proteomes" id="UP000250079">
    <property type="component" value="Chromosome"/>
</dbReference>
<reference evidence="1 2" key="1">
    <citation type="submission" date="2016-12" db="EMBL/GenBank/DDBJ databases">
        <authorList>
            <person name="Song W.-J."/>
            <person name="Kurnit D.M."/>
        </authorList>
    </citation>
    <scope>NUCLEOTIDE SEQUENCE [LARGE SCALE GENOMIC DNA]</scope>
    <source>
        <strain evidence="1 2">IMCC3135</strain>
    </source>
</reference>
<organism evidence="1 2">
    <name type="scientific">Granulosicoccus antarcticus IMCC3135</name>
    <dbReference type="NCBI Taxonomy" id="1192854"/>
    <lineage>
        <taxon>Bacteria</taxon>
        <taxon>Pseudomonadati</taxon>
        <taxon>Pseudomonadota</taxon>
        <taxon>Gammaproteobacteria</taxon>
        <taxon>Chromatiales</taxon>
        <taxon>Granulosicoccaceae</taxon>
        <taxon>Granulosicoccus</taxon>
    </lineage>
</organism>
<keyword evidence="2" id="KW-1185">Reference proteome</keyword>
<dbReference type="InterPro" id="IPR047700">
    <property type="entry name" value="NrtS-like"/>
</dbReference>
<accession>A0A2Z2P2J0</accession>
<dbReference type="KEGG" id="gai:IMCC3135_23540"/>
<proteinExistence type="predicted"/>
<evidence type="ECO:0000313" key="1">
    <source>
        <dbReference type="EMBL" id="ASJ74777.1"/>
    </source>
</evidence>
<dbReference type="NCBIfam" id="NF038050">
    <property type="entry name" value="NrtS"/>
    <property type="match status" value="1"/>
</dbReference>
<dbReference type="OrthoDB" id="282896at2"/>
<dbReference type="EMBL" id="CP018632">
    <property type="protein sequence ID" value="ASJ74777.1"/>
    <property type="molecule type" value="Genomic_DNA"/>
</dbReference>
<dbReference type="AlphaFoldDB" id="A0A2Z2P2J0"/>
<evidence type="ECO:0000313" key="2">
    <source>
        <dbReference type="Proteomes" id="UP000250079"/>
    </source>
</evidence>
<evidence type="ECO:0008006" key="3">
    <source>
        <dbReference type="Google" id="ProtNLM"/>
    </source>
</evidence>
<name>A0A2Z2P2J0_9GAMM</name>
<gene>
    <name evidence="1" type="ORF">IMCC3135_23540</name>
</gene>
<protein>
    <recommendedName>
        <fullName evidence="3">Phosphoenolpyruvate protein kinase</fullName>
    </recommendedName>
</protein>